<accession>A0A327YTR5</accession>
<proteinExistence type="predicted"/>
<dbReference type="Proteomes" id="UP000248555">
    <property type="component" value="Unassembled WGS sequence"/>
</dbReference>
<keyword evidence="1" id="KW-0812">Transmembrane</keyword>
<comment type="caution">
    <text evidence="2">The sequence shown here is derived from an EMBL/GenBank/DDBJ whole genome shotgun (WGS) entry which is preliminary data.</text>
</comment>
<evidence type="ECO:0000313" key="2">
    <source>
        <dbReference type="EMBL" id="RAK23457.1"/>
    </source>
</evidence>
<protein>
    <submittedName>
        <fullName evidence="2">Uncharacterized protein</fullName>
    </submittedName>
</protein>
<evidence type="ECO:0000313" key="3">
    <source>
        <dbReference type="Proteomes" id="UP000248555"/>
    </source>
</evidence>
<reference evidence="2 3" key="1">
    <citation type="submission" date="2018-06" db="EMBL/GenBank/DDBJ databases">
        <title>Genomic Encyclopedia of Type Strains, Phase III (KMG-III): the genomes of soil and plant-associated and newly described type strains.</title>
        <authorList>
            <person name="Whitman W."/>
        </authorList>
    </citation>
    <scope>NUCLEOTIDE SEQUENCE [LARGE SCALE GENOMIC DNA]</scope>
    <source>
        <strain evidence="2 3">CGMCC 1.8979</strain>
    </source>
</reference>
<dbReference type="EMBL" id="QLMH01000001">
    <property type="protein sequence ID" value="RAK23457.1"/>
    <property type="molecule type" value="Genomic_DNA"/>
</dbReference>
<keyword evidence="1" id="KW-1133">Transmembrane helix</keyword>
<keyword evidence="3" id="KW-1185">Reference proteome</keyword>
<gene>
    <name evidence="2" type="ORF">B0I26_101418</name>
</gene>
<feature type="transmembrane region" description="Helical" evidence="1">
    <location>
        <begin position="6"/>
        <end position="39"/>
    </location>
</feature>
<organism evidence="2 3">
    <name type="scientific">Paranoxybacillus vitaminiphilus</name>
    <dbReference type="NCBI Taxonomy" id="581036"/>
    <lineage>
        <taxon>Bacteria</taxon>
        <taxon>Bacillati</taxon>
        <taxon>Bacillota</taxon>
        <taxon>Bacilli</taxon>
        <taxon>Bacillales</taxon>
        <taxon>Anoxybacillaceae</taxon>
        <taxon>Paranoxybacillus</taxon>
    </lineage>
</organism>
<keyword evidence="1" id="KW-0472">Membrane</keyword>
<name>A0A327YTR5_9BACL</name>
<sequence length="56" mass="6365">MIVILYIFSIAISYFFVGFYAPIVGLVIGLLSHMIILLLQIHDLLKELISQKDSIK</sequence>
<evidence type="ECO:0000256" key="1">
    <source>
        <dbReference type="SAM" id="Phobius"/>
    </source>
</evidence>
<dbReference type="AlphaFoldDB" id="A0A327YTR5"/>